<evidence type="ECO:0000313" key="7">
    <source>
        <dbReference type="Proteomes" id="UP001230466"/>
    </source>
</evidence>
<evidence type="ECO:0000256" key="3">
    <source>
        <dbReference type="ARBA" id="ARBA00023125"/>
    </source>
</evidence>
<dbReference type="InterPro" id="IPR050808">
    <property type="entry name" value="Phage_Integrase"/>
</dbReference>
<keyword evidence="4" id="KW-0233">DNA recombination</keyword>
<dbReference type="GO" id="GO:0006310">
    <property type="term" value="P:DNA recombination"/>
    <property type="evidence" value="ECO:0007669"/>
    <property type="project" value="UniProtKB-KW"/>
</dbReference>
<dbReference type="PANTHER" id="PTHR30629:SF6">
    <property type="entry name" value="PROPHAGE INTEGRASE INTA-RELATED"/>
    <property type="match status" value="1"/>
</dbReference>
<sequence>MPKIVKPLTNTEVNNAKPKEKPYRLNDGKGLYLLVNPNKSKLWRFNYSRPFNKKRNDLSLGKYPAVTLLQARALRDEYLSLLAQRIDPQLYRQKLENDALSSQENTFIKIAEKWKKKKAPEVKEQTMLKNWQRLENHLFPKLAYYPITEITPQLVIQTLEPLQARGVGDTLHRTARLLNEIMDFAVNCGILEFNKCINVGNSFTRQPITNNPTIRPEELPTFLSKLTYSNVSSMTKILIKWQLLTMVRPKEAVTVEWCEIDFYKKLWTIPAEKMKGGKKPHTVPLSTQALSQLEKMKEITGHQQFVFTSIINKIQPMSSQTANRSISLMGYKGHLTAHGLRALADTYLSEQLLNHEVIEACLSHGIKNSVRKAYNRSDYLEQRKPVMQLWGDFVENCSPRL</sequence>
<dbReference type="PANTHER" id="PTHR30629">
    <property type="entry name" value="PROPHAGE INTEGRASE"/>
    <property type="match status" value="1"/>
</dbReference>
<dbReference type="Pfam" id="PF22022">
    <property type="entry name" value="Phage_int_M"/>
    <property type="match status" value="1"/>
</dbReference>
<evidence type="ECO:0000256" key="4">
    <source>
        <dbReference type="ARBA" id="ARBA00023172"/>
    </source>
</evidence>
<dbReference type="SUPFAM" id="SSF56349">
    <property type="entry name" value="DNA breaking-rejoining enzymes"/>
    <property type="match status" value="1"/>
</dbReference>
<protein>
    <submittedName>
        <fullName evidence="6">Tyrosine-type recombinase/integrase</fullName>
    </submittedName>
</protein>
<reference evidence="6" key="1">
    <citation type="journal article" date="2023" name="Front. Microbiol.">
        <title>Phylogeography and host specificity of Pasteurellaceae pathogenic to sea-farmed fish in the north-east Atlantic.</title>
        <authorList>
            <person name="Gulla S."/>
            <person name="Colquhoun D.J."/>
            <person name="Olsen A.B."/>
            <person name="Spilsberg B."/>
            <person name="Lagesen K."/>
            <person name="Aakesson C.P."/>
            <person name="Strom S."/>
            <person name="Manji F."/>
            <person name="Birkbeck T.H."/>
            <person name="Nilsen H.K."/>
        </authorList>
    </citation>
    <scope>NUCLEOTIDE SEQUENCE</scope>
    <source>
        <strain evidence="6">VIB1234</strain>
    </source>
</reference>
<dbReference type="PROSITE" id="PS51898">
    <property type="entry name" value="TYR_RECOMBINASE"/>
    <property type="match status" value="1"/>
</dbReference>
<dbReference type="GO" id="GO:0015074">
    <property type="term" value="P:DNA integration"/>
    <property type="evidence" value="ECO:0007669"/>
    <property type="project" value="UniProtKB-KW"/>
</dbReference>
<dbReference type="Gene3D" id="1.10.150.130">
    <property type="match status" value="1"/>
</dbReference>
<dbReference type="InterPro" id="IPR038488">
    <property type="entry name" value="Integrase_DNA-bd_sf"/>
</dbReference>
<organism evidence="6 7">
    <name type="scientific">Pasteurella atlantica</name>
    <dbReference type="NCBI Taxonomy" id="2827233"/>
    <lineage>
        <taxon>Bacteria</taxon>
        <taxon>Pseudomonadati</taxon>
        <taxon>Pseudomonadota</taxon>
        <taxon>Gammaproteobacteria</taxon>
        <taxon>Pasteurellales</taxon>
        <taxon>Pasteurellaceae</taxon>
        <taxon>Pasteurella</taxon>
    </lineage>
</organism>
<dbReference type="InterPro" id="IPR002104">
    <property type="entry name" value="Integrase_catalytic"/>
</dbReference>
<comment type="similarity">
    <text evidence="1">Belongs to the 'phage' integrase family.</text>
</comment>
<dbReference type="CDD" id="cd00801">
    <property type="entry name" value="INT_P4_C"/>
    <property type="match status" value="1"/>
</dbReference>
<name>A0AAW8CQS5_9PAST</name>
<dbReference type="EMBL" id="JASAYJ010000013">
    <property type="protein sequence ID" value="MDP8187518.1"/>
    <property type="molecule type" value="Genomic_DNA"/>
</dbReference>
<feature type="domain" description="Tyr recombinase" evidence="5">
    <location>
        <begin position="209"/>
        <end position="387"/>
    </location>
</feature>
<comment type="caution">
    <text evidence="6">The sequence shown here is derived from an EMBL/GenBank/DDBJ whole genome shotgun (WGS) entry which is preliminary data.</text>
</comment>
<keyword evidence="2" id="KW-0229">DNA integration</keyword>
<dbReference type="AlphaFoldDB" id="A0AAW8CQS5"/>
<gene>
    <name evidence="6" type="ORF">QJU78_07025</name>
</gene>
<dbReference type="Gene3D" id="1.10.443.10">
    <property type="entry name" value="Intergrase catalytic core"/>
    <property type="match status" value="1"/>
</dbReference>
<dbReference type="InterPro" id="IPR053876">
    <property type="entry name" value="Phage_int_M"/>
</dbReference>
<dbReference type="Pfam" id="PF13356">
    <property type="entry name" value="Arm-DNA-bind_3"/>
    <property type="match status" value="1"/>
</dbReference>
<keyword evidence="3" id="KW-0238">DNA-binding</keyword>
<dbReference type="RefSeq" id="WP_211597624.1">
    <property type="nucleotide sequence ID" value="NZ_JAGRQI010000006.1"/>
</dbReference>
<evidence type="ECO:0000256" key="1">
    <source>
        <dbReference type="ARBA" id="ARBA00008857"/>
    </source>
</evidence>
<evidence type="ECO:0000259" key="5">
    <source>
        <dbReference type="PROSITE" id="PS51898"/>
    </source>
</evidence>
<accession>A0AAW8CQS5</accession>
<evidence type="ECO:0000256" key="2">
    <source>
        <dbReference type="ARBA" id="ARBA00022908"/>
    </source>
</evidence>
<dbReference type="Pfam" id="PF00589">
    <property type="entry name" value="Phage_integrase"/>
    <property type="match status" value="1"/>
</dbReference>
<evidence type="ECO:0000313" key="6">
    <source>
        <dbReference type="EMBL" id="MDP8187518.1"/>
    </source>
</evidence>
<proteinExistence type="inferred from homology"/>
<dbReference type="Proteomes" id="UP001230466">
    <property type="component" value="Unassembled WGS sequence"/>
</dbReference>
<dbReference type="InterPro" id="IPR025166">
    <property type="entry name" value="Integrase_DNA_bind_dom"/>
</dbReference>
<dbReference type="InterPro" id="IPR011010">
    <property type="entry name" value="DNA_brk_join_enz"/>
</dbReference>
<dbReference type="InterPro" id="IPR013762">
    <property type="entry name" value="Integrase-like_cat_sf"/>
</dbReference>
<dbReference type="GO" id="GO:0003677">
    <property type="term" value="F:DNA binding"/>
    <property type="evidence" value="ECO:0007669"/>
    <property type="project" value="UniProtKB-KW"/>
</dbReference>
<dbReference type="Gene3D" id="3.30.160.390">
    <property type="entry name" value="Integrase, DNA-binding domain"/>
    <property type="match status" value="1"/>
</dbReference>
<dbReference type="InterPro" id="IPR010998">
    <property type="entry name" value="Integrase_recombinase_N"/>
</dbReference>